<dbReference type="GO" id="GO:0033816">
    <property type="term" value="F:diaminobutyrate acetyltransferase activity"/>
    <property type="evidence" value="ECO:0007669"/>
    <property type="project" value="UniProtKB-EC"/>
</dbReference>
<dbReference type="Proteomes" id="UP000199648">
    <property type="component" value="Unassembled WGS sequence"/>
</dbReference>
<dbReference type="InterPro" id="IPR000182">
    <property type="entry name" value="GNAT_dom"/>
</dbReference>
<evidence type="ECO:0000313" key="11">
    <source>
        <dbReference type="Proteomes" id="UP000199648"/>
    </source>
</evidence>
<feature type="domain" description="N-acetyltransferase" evidence="9">
    <location>
        <begin position="9"/>
        <end position="162"/>
    </location>
</feature>
<reference evidence="10 11" key="1">
    <citation type="submission" date="2016-10" db="EMBL/GenBank/DDBJ databases">
        <authorList>
            <person name="de Groot N.N."/>
        </authorList>
    </citation>
    <scope>NUCLEOTIDE SEQUENCE [LARGE SCALE GENOMIC DNA]</scope>
    <source>
        <strain evidence="10 11">HLD2</strain>
    </source>
</reference>
<dbReference type="GO" id="GO:0019491">
    <property type="term" value="P:ectoine biosynthetic process"/>
    <property type="evidence" value="ECO:0007669"/>
    <property type="project" value="UniProtKB-UniPathway"/>
</dbReference>
<comment type="pathway">
    <text evidence="1 8">Amine and polyamine biosynthesis; ectoine biosynthesis; L-ectoine from L-aspartate 4-semialdehyde: step 2/3.</text>
</comment>
<dbReference type="PROSITE" id="PS51186">
    <property type="entry name" value="GNAT"/>
    <property type="match status" value="1"/>
</dbReference>
<comment type="similarity">
    <text evidence="2 8">Belongs to the acetyltransferase family. EctA subfamily.</text>
</comment>
<evidence type="ECO:0000256" key="7">
    <source>
        <dbReference type="ARBA" id="ARBA00048924"/>
    </source>
</evidence>
<name>A0A1G5QQD7_9GAMM</name>
<dbReference type="Gene3D" id="3.40.630.30">
    <property type="match status" value="1"/>
</dbReference>
<dbReference type="CDD" id="cd04301">
    <property type="entry name" value="NAT_SF"/>
    <property type="match status" value="1"/>
</dbReference>
<dbReference type="NCBIfam" id="TIGR02406">
    <property type="entry name" value="ectoine_EctA"/>
    <property type="match status" value="1"/>
</dbReference>
<dbReference type="InterPro" id="IPR016181">
    <property type="entry name" value="Acyl_CoA_acyltransferase"/>
</dbReference>
<keyword evidence="6 8" id="KW-0012">Acyltransferase</keyword>
<evidence type="ECO:0000313" key="10">
    <source>
        <dbReference type="EMBL" id="SCZ63511.1"/>
    </source>
</evidence>
<evidence type="ECO:0000256" key="8">
    <source>
        <dbReference type="RuleBase" id="RU365045"/>
    </source>
</evidence>
<evidence type="ECO:0000256" key="4">
    <source>
        <dbReference type="ARBA" id="ARBA00017935"/>
    </source>
</evidence>
<evidence type="ECO:0000256" key="3">
    <source>
        <dbReference type="ARBA" id="ARBA00012355"/>
    </source>
</evidence>
<evidence type="ECO:0000256" key="2">
    <source>
        <dbReference type="ARBA" id="ARBA00010712"/>
    </source>
</evidence>
<dbReference type="RefSeq" id="WP_092997608.1">
    <property type="nucleotide sequence ID" value="NZ_FMWD01000007.1"/>
</dbReference>
<dbReference type="AlphaFoldDB" id="A0A1G5QQD7"/>
<dbReference type="Pfam" id="PF00583">
    <property type="entry name" value="Acetyltransf_1"/>
    <property type="match status" value="1"/>
</dbReference>
<gene>
    <name evidence="8" type="primary">ectA</name>
    <name evidence="10" type="ORF">SAMN03097708_02493</name>
</gene>
<dbReference type="SUPFAM" id="SSF55729">
    <property type="entry name" value="Acyl-CoA N-acyltransferases (Nat)"/>
    <property type="match status" value="1"/>
</dbReference>
<dbReference type="EC" id="2.3.1.178" evidence="3 8"/>
<comment type="function">
    <text evidence="8">Catalyzes the acetylation of L-2,4-diaminobutyrate (DABA) to gamma-N-acetyl-alpha,gamma-diaminobutyric acid (ADABA) with acetyl coenzyme A.</text>
</comment>
<evidence type="ECO:0000256" key="1">
    <source>
        <dbReference type="ARBA" id="ARBA00004978"/>
    </source>
</evidence>
<dbReference type="UniPathway" id="UPA00067">
    <property type="reaction ID" value="UER00122"/>
</dbReference>
<evidence type="ECO:0000256" key="6">
    <source>
        <dbReference type="ARBA" id="ARBA00023315"/>
    </source>
</evidence>
<keyword evidence="5 8" id="KW-0808">Transferase</keyword>
<comment type="catalytic activity">
    <reaction evidence="7 8">
        <text>L-2,4-diaminobutanoate + acetyl-CoA = (2S)-4-acetamido-2-aminobutanoate + CoA + H(+)</text>
        <dbReference type="Rhea" id="RHEA:16901"/>
        <dbReference type="ChEBI" id="CHEBI:15378"/>
        <dbReference type="ChEBI" id="CHEBI:57287"/>
        <dbReference type="ChEBI" id="CHEBI:57288"/>
        <dbReference type="ChEBI" id="CHEBI:58761"/>
        <dbReference type="ChEBI" id="CHEBI:58929"/>
        <dbReference type="EC" id="2.3.1.178"/>
    </reaction>
</comment>
<keyword evidence="11" id="KW-1185">Reference proteome</keyword>
<dbReference type="STRING" id="415747.SAMN03097708_02493"/>
<protein>
    <recommendedName>
        <fullName evidence="4 8">L-2,4-diaminobutyric acid acetyltransferase</fullName>
        <shortName evidence="8">DABA acetyltransferase</shortName>
        <ecNumber evidence="3 8">2.3.1.178</ecNumber>
    </recommendedName>
</protein>
<proteinExistence type="inferred from homology"/>
<accession>A0A1G5QQD7</accession>
<evidence type="ECO:0000256" key="5">
    <source>
        <dbReference type="ARBA" id="ARBA00022679"/>
    </source>
</evidence>
<dbReference type="EMBL" id="FMWD01000007">
    <property type="protein sequence ID" value="SCZ63511.1"/>
    <property type="molecule type" value="Genomic_DNA"/>
</dbReference>
<organism evidence="10 11">
    <name type="scientific">Thiohalomonas denitrificans</name>
    <dbReference type="NCBI Taxonomy" id="415747"/>
    <lineage>
        <taxon>Bacteria</taxon>
        <taxon>Pseudomonadati</taxon>
        <taxon>Pseudomonadota</taxon>
        <taxon>Gammaproteobacteria</taxon>
        <taxon>Thiohalomonadales</taxon>
        <taxon>Thiohalomonadaceae</taxon>
        <taxon>Thiohalomonas</taxon>
    </lineage>
</organism>
<sequence length="165" mass="18572">MESKVAEGLQLREPVLDDGKAVHDLISNCPPLDLNSTYNYFLLCSHFSETCVVGDQDSTILAFLSAYRLPKSPETLFVWQVAVDSALRGHGMAGRMLEEVLARPACHGVRYIETTVSPSNTSSRRFFERYAEKRQLGWHEETFLAEEQFGGEGHESEVLFRVGPF</sequence>
<evidence type="ECO:0000259" key="9">
    <source>
        <dbReference type="PROSITE" id="PS51186"/>
    </source>
</evidence>
<dbReference type="InterPro" id="IPR012772">
    <property type="entry name" value="Ectoine_EctA"/>
</dbReference>
<dbReference type="OrthoDB" id="2436196at2"/>